<dbReference type="OrthoDB" id="21828at2"/>
<evidence type="ECO:0000313" key="10">
    <source>
        <dbReference type="Proteomes" id="UP000051008"/>
    </source>
</evidence>
<dbReference type="InterPro" id="IPR000390">
    <property type="entry name" value="Small_drug/metabolite_transptr"/>
</dbReference>
<evidence type="ECO:0000256" key="3">
    <source>
        <dbReference type="ARBA" id="ARBA00022475"/>
    </source>
</evidence>
<protein>
    <submittedName>
        <fullName evidence="9">Multidrug resistance protein, smr family</fullName>
    </submittedName>
</protein>
<dbReference type="GO" id="GO:0005886">
    <property type="term" value="C:plasma membrane"/>
    <property type="evidence" value="ECO:0007669"/>
    <property type="project" value="UniProtKB-SubCell"/>
</dbReference>
<comment type="subcellular location">
    <subcellularLocation>
        <location evidence="1 7">Cell membrane</location>
        <topology evidence="1 7">Multi-pass membrane protein</topology>
    </subcellularLocation>
</comment>
<dbReference type="PANTHER" id="PTHR30561:SF0">
    <property type="entry name" value="GUANIDINIUM EXPORTER"/>
    <property type="match status" value="1"/>
</dbReference>
<feature type="transmembrane region" description="Helical" evidence="8">
    <location>
        <begin position="84"/>
        <end position="103"/>
    </location>
</feature>
<organism evidence="9 10">
    <name type="scientific">Ligilactobacillus agilis DSM 20509</name>
    <dbReference type="NCBI Taxonomy" id="1423718"/>
    <lineage>
        <taxon>Bacteria</taxon>
        <taxon>Bacillati</taxon>
        <taxon>Bacillota</taxon>
        <taxon>Bacilli</taxon>
        <taxon>Lactobacillales</taxon>
        <taxon>Lactobacillaceae</taxon>
        <taxon>Ligilactobacillus</taxon>
    </lineage>
</organism>
<feature type="transmembrane region" description="Helical" evidence="8">
    <location>
        <begin position="27"/>
        <end position="50"/>
    </location>
</feature>
<feature type="transmembrane region" description="Helical" evidence="8">
    <location>
        <begin position="57"/>
        <end position="78"/>
    </location>
</feature>
<accession>A0A0R2AMM4</accession>
<dbReference type="GO" id="GO:0022857">
    <property type="term" value="F:transmembrane transporter activity"/>
    <property type="evidence" value="ECO:0007669"/>
    <property type="project" value="InterPro"/>
</dbReference>
<dbReference type="Pfam" id="PF00893">
    <property type="entry name" value="Multi_Drug_Res"/>
    <property type="match status" value="1"/>
</dbReference>
<evidence type="ECO:0000256" key="6">
    <source>
        <dbReference type="ARBA" id="ARBA00023136"/>
    </source>
</evidence>
<keyword evidence="3" id="KW-1003">Cell membrane</keyword>
<keyword evidence="4 7" id="KW-0812">Transmembrane</keyword>
<dbReference type="EMBL" id="AYYP01000018">
    <property type="protein sequence ID" value="KRM65222.1"/>
    <property type="molecule type" value="Genomic_DNA"/>
</dbReference>
<dbReference type="Proteomes" id="UP000051008">
    <property type="component" value="Unassembled WGS sequence"/>
</dbReference>
<reference evidence="9 10" key="1">
    <citation type="journal article" date="2015" name="Genome Announc.">
        <title>Expanding the biotechnology potential of lactobacilli through comparative genomics of 213 strains and associated genera.</title>
        <authorList>
            <person name="Sun Z."/>
            <person name="Harris H.M."/>
            <person name="McCann A."/>
            <person name="Guo C."/>
            <person name="Argimon S."/>
            <person name="Zhang W."/>
            <person name="Yang X."/>
            <person name="Jeffery I.B."/>
            <person name="Cooney J.C."/>
            <person name="Kagawa T.F."/>
            <person name="Liu W."/>
            <person name="Song Y."/>
            <person name="Salvetti E."/>
            <person name="Wrobel A."/>
            <person name="Rasinkangas P."/>
            <person name="Parkhill J."/>
            <person name="Rea M.C."/>
            <person name="O'Sullivan O."/>
            <person name="Ritari J."/>
            <person name="Douillard F.P."/>
            <person name="Paul Ross R."/>
            <person name="Yang R."/>
            <person name="Briner A.E."/>
            <person name="Felis G.E."/>
            <person name="de Vos W.M."/>
            <person name="Barrangou R."/>
            <person name="Klaenhammer T.R."/>
            <person name="Caufield P.W."/>
            <person name="Cui Y."/>
            <person name="Zhang H."/>
            <person name="O'Toole P.W."/>
        </authorList>
    </citation>
    <scope>NUCLEOTIDE SEQUENCE [LARGE SCALE GENOMIC DNA]</scope>
    <source>
        <strain evidence="9 10">DSM 20509</strain>
    </source>
</reference>
<keyword evidence="10" id="KW-1185">Reference proteome</keyword>
<dbReference type="FunFam" id="1.10.3730.20:FF:000001">
    <property type="entry name" value="Quaternary ammonium compound resistance transporter SugE"/>
    <property type="match status" value="1"/>
</dbReference>
<sequence>MAWISLLIAGLFEVVWATAMKLSNGFSHLLWTLATIIGMTISFGGLVLATKHLPISLAYPIWTGIGAVGSVIIGALYFHDQLSPLTWIFVACLIVSIIGIKLTSGH</sequence>
<dbReference type="PATRIC" id="fig|1423718.3.peg.1512"/>
<evidence type="ECO:0000256" key="8">
    <source>
        <dbReference type="SAM" id="Phobius"/>
    </source>
</evidence>
<evidence type="ECO:0000313" key="9">
    <source>
        <dbReference type="EMBL" id="KRM65222.1"/>
    </source>
</evidence>
<dbReference type="InterPro" id="IPR037185">
    <property type="entry name" value="EmrE-like"/>
</dbReference>
<dbReference type="InterPro" id="IPR045324">
    <property type="entry name" value="Small_multidrug_res"/>
</dbReference>
<name>A0A0R2AMM4_9LACO</name>
<keyword evidence="2" id="KW-0813">Transport</keyword>
<keyword evidence="5 8" id="KW-1133">Transmembrane helix</keyword>
<comment type="similarity">
    <text evidence="7">Belongs to the drug/metabolite transporter (DMT) superfamily. Small multidrug resistance (SMR) (TC 2.A.7.1) family.</text>
</comment>
<dbReference type="RefSeq" id="WP_056976322.1">
    <property type="nucleotide sequence ID" value="NZ_AYYP01000018.1"/>
</dbReference>
<dbReference type="Gene3D" id="1.10.3730.20">
    <property type="match status" value="1"/>
</dbReference>
<evidence type="ECO:0000256" key="7">
    <source>
        <dbReference type="RuleBase" id="RU003942"/>
    </source>
</evidence>
<evidence type="ECO:0000256" key="1">
    <source>
        <dbReference type="ARBA" id="ARBA00004651"/>
    </source>
</evidence>
<evidence type="ECO:0000256" key="4">
    <source>
        <dbReference type="ARBA" id="ARBA00022692"/>
    </source>
</evidence>
<keyword evidence="6 8" id="KW-0472">Membrane</keyword>
<dbReference type="PANTHER" id="PTHR30561">
    <property type="entry name" value="SMR FAMILY PROTON-DEPENDENT DRUG EFFLUX TRANSPORTER SUGE"/>
    <property type="match status" value="1"/>
</dbReference>
<evidence type="ECO:0000256" key="2">
    <source>
        <dbReference type="ARBA" id="ARBA00022448"/>
    </source>
</evidence>
<evidence type="ECO:0000256" key="5">
    <source>
        <dbReference type="ARBA" id="ARBA00022989"/>
    </source>
</evidence>
<dbReference type="AlphaFoldDB" id="A0A0R2AMM4"/>
<dbReference type="SUPFAM" id="SSF103481">
    <property type="entry name" value="Multidrug resistance efflux transporter EmrE"/>
    <property type="match status" value="1"/>
</dbReference>
<comment type="caution">
    <text evidence="9">The sequence shown here is derived from an EMBL/GenBank/DDBJ whole genome shotgun (WGS) entry which is preliminary data.</text>
</comment>
<gene>
    <name evidence="9" type="ORF">FC14_GL001448</name>
</gene>
<proteinExistence type="inferred from homology"/>